<dbReference type="VEuPathDB" id="TriTrypDB:TvY486_1007080"/>
<evidence type="ECO:0000313" key="1">
    <source>
        <dbReference type="EMBL" id="CCC51661.1"/>
    </source>
</evidence>
<proteinExistence type="predicted"/>
<dbReference type="EMBL" id="HE573026">
    <property type="protein sequence ID" value="CCC51661.1"/>
    <property type="molecule type" value="Genomic_DNA"/>
</dbReference>
<name>G0U704_TRYVY</name>
<dbReference type="Gene3D" id="3.30.70.141">
    <property type="entry name" value="Nucleoside diphosphate kinase-like domain"/>
    <property type="match status" value="4"/>
</dbReference>
<reference evidence="1" key="1">
    <citation type="journal article" date="2012" name="Proc. Natl. Acad. Sci. U.S.A.">
        <title>Antigenic diversity is generated by distinct evolutionary mechanisms in African trypanosome species.</title>
        <authorList>
            <person name="Jackson A.P."/>
            <person name="Berry A."/>
            <person name="Aslett M."/>
            <person name="Allison H.C."/>
            <person name="Burton P."/>
            <person name="Vavrova-Anderson J."/>
            <person name="Brown R."/>
            <person name="Browne H."/>
            <person name="Corton N."/>
            <person name="Hauser H."/>
            <person name="Gamble J."/>
            <person name="Gilderthorp R."/>
            <person name="Marcello L."/>
            <person name="McQuillan J."/>
            <person name="Otto T.D."/>
            <person name="Quail M.A."/>
            <person name="Sanders M.J."/>
            <person name="van Tonder A."/>
            <person name="Ginger M.L."/>
            <person name="Field M.C."/>
            <person name="Barry J.D."/>
            <person name="Hertz-Fowler C."/>
            <person name="Berriman M."/>
        </authorList>
    </citation>
    <scope>NUCLEOTIDE SEQUENCE</scope>
    <source>
        <strain evidence="1">Y486</strain>
    </source>
</reference>
<gene>
    <name evidence="1" type="ORF">TVY486_1007080</name>
</gene>
<dbReference type="SUPFAM" id="SSF54919">
    <property type="entry name" value="Nucleoside diphosphate kinase, NDK"/>
    <property type="match status" value="7"/>
</dbReference>
<evidence type="ECO:0008006" key="2">
    <source>
        <dbReference type="Google" id="ProtNLM"/>
    </source>
</evidence>
<dbReference type="InterPro" id="IPR036850">
    <property type="entry name" value="NDK-like_dom_sf"/>
</dbReference>
<protein>
    <recommendedName>
        <fullName evidence="2">Nucleoside-diphosphate kinase</fullName>
    </recommendedName>
</protein>
<organism evidence="1">
    <name type="scientific">Trypanosoma vivax (strain Y486)</name>
    <dbReference type="NCBI Taxonomy" id="1055687"/>
    <lineage>
        <taxon>Eukaryota</taxon>
        <taxon>Discoba</taxon>
        <taxon>Euglenozoa</taxon>
        <taxon>Kinetoplastea</taxon>
        <taxon>Metakinetoplastina</taxon>
        <taxon>Trypanosomatida</taxon>
        <taxon>Trypanosomatidae</taxon>
        <taxon>Trypanosoma</taxon>
        <taxon>Duttonella</taxon>
    </lineage>
</organism>
<accession>G0U704</accession>
<sequence length="2465" mass="277180">MNISFVLIKPSACREKFLEVVRNHLDGHGIRVDDMQLLTGTQVNRGAYVERHYSALASLAECPSEDLAGFMSEGSASQFFSTFGELWDAVMEGRRVLTACDAMKALGVSRELLSVRCGPVSKGDCFLIVSWPETRYSWQHFILEVIGAADPSEAAPTSLRGIMYANWEEYELNEQPSLMENGIECASGPLEALASRIIWMHRRVNEDDFGRLLLQEGIGGDFIEKLVKNPILSHEGVGRSVFEITKGMQSSEVLRYAAVLYNAKPKDAIPDSAIAEYLPSDSPDWTIVLSDEGGAEPRNRAVVFVKPHANTPETRAVVGERLMQVSGMQVVSEHHVCGSAIAARRIMEKHYGTIARYAVKVSPWSIRLSQHEEERFEVIFNIPWNEALQGNLVYNAQAAMHFLGELTSSELYDMWSSCGTVAKLGCGIYVGHFRSENIFVINGFFPYLRDTFEAQDACVTCYVVSWPEACLTWKQFREELIGATDPLKASSTSLRGLIRDRWLELGLKQAPTTTDNGVHASAGPLEAVFERHLWAGAPLTHDPFMLRLQKRGLTGALLYGWRSNPKVVMSNGEIGGSVFDLQENLQTSEMVELMCDAEQKALASCNASPTNRALVMLKPFAVNSWTILTVKNALNAANVVVKRDMSLFSTYVCDRFLSSDTFYKVGRFADLSPVSLNSEISRSTKKMFQSFFNLEWNACLLLGKLMGATTACEKFQLSPSALLKEWDNSERVELNPHCQAAYLASRDVYVLNGFIPFLRDIYGRAGSRVHVFEVEWAEDVWTWHDFCDVLVGDVGSGDPRKAAEGSLQRMLTEGWREFDLRVQPVSYATAPLYVSQGPLEAAADREIWFEAELSEDPFVQHLLLEGVPLSMLIPYIRDERNDDKKKAAYQSRRRSYEHMENDSDSQCWSVNSVYLLQYTRSELSHHQQSSEVVRRLKVITSRFLRDIKMNYAFIWVKPHACTANVEAWVPKALGIHRVEVISSGSVNMEEVFEKKLADRWYSTLYRNAMTRNVNEIPVTKKQMNEFNCVFGIAWSTALSLHLIINAAQAEERMGVLRLLNEWDQAKLKVSLSPSLYVAYIETEGLYVVNGFYPVVHSRLHTGKYISWYVVSWDSEVMTWPDFQRYVIGADVPAAAESNSLRNALYTSWEQLGLQRQPDGIDNGFHASFSPVEALADRVSWLDVCVEEDVFGRLLVTGGVDADYLQMMLTNPLVRHRDEPIELAGDAFDKLCTETPLLIAQLVGLQSSGGMQVVPHDVRSRAVLPLPIPTLLSVEAGEVGVSKFTPQQSPNAAAPQKEVEADEDRANFLNAKAAGFQRNYGFLMVNPSCTSSECEPIVLQYVEDFLQRHKINVDSKGCVTSINSEARRVAEAIQNGVFKYAIKQSPHQYDIDQTALQNFFDAFGEPWSPGNVRNAVDAAVEFNYSATQLKEKWDACKTIARIAPNLYVGKMPESDIYLVNGFALNSIDTFCNPSSVKYYYLVSWDRENGSYSRYLDDVVGDPYLQEAKPGSLQRALLEDWKALGLKCQPDRFEGAVMTSTSPLEAIQLRQMWFSSDLSRDGVARFALEQLGISPYVMRRILTNPRTDSGDGRYAFDTMRGTSSAEVLGFLLKEEKKHRDEQPRNCALILMKDHALCRAFSLTLETVLARYKIRVDEEGDVCGATLRRRGFVRHLYSTALRYAARDVTTIKLTREESDAVRRTFGTTWEEMLSSGLLVNANRAMELLGSPTPFKLFYKCSAASRKLMIRHDFWITELPFDGMFVVNGFMPGLKQFMESTNALLHWYVVSWPEDRMNWPTFLRCVVGHEAPKLALKESIRGQLYRRWKEYGLLEPPDELRNGVYVSGGALQAIRERTQCLDYSVREDYLGSVLLSRGVSEKVLQVWLDNPDVISDGVEASIFEHLGLCDTSRAISLLSSLTEELCTDTDDTAKAARLPDAAGSIINGRVLCPDAVSLVDGEKDGNDAQRKETRRAETGSALLYRNSAMIVLKPHASDKIKVMELLERTLAENAVYIKKERRKRAQPKLVDAHFSSCIFYANKSVDTFPEVTDEGKAEFLQAFDEEWEYALQSNRVLGAFEAIDRLNLTPSQLFIKWSLPQQHHVQLAHDMEVTKFHAEGIYVINATLPLERERLIQGESGENDVHCYVVTWDQRDCSWRKFLSDVIGHPDPARANEHSFRGQLFAKWEAYGLSAKPNRIDNVVLVSDGPLQAFKERELWCGAGDLAPDTLVRALCYLDHDPQDLNEWIENPLVSYTGPSGRGNNNNPVFTRMFGFTCGLDTRDFIDFLSERNGFFVPVEAQCTRNGEQFPPENYIPCHQNAPGSVARTLSGSPATRCSLRGIGGHRFVCDYGDDWVNTALVNGSDRDVPRLWAHYGGKVMPTVSEQKDGCDETEASHGSICAHGSIRVRLSGTVDGEVFRRDIEKLDCFGQPLAMCKMEKIFEGMTERGDNRITTDEFRVAVAILQQM</sequence>